<comment type="similarity">
    <text evidence="1">Belongs to the ADP-ribosyl cyclase family.</text>
</comment>
<organism evidence="7 8">
    <name type="scientific">Magallana gigas</name>
    <name type="common">Pacific oyster</name>
    <name type="synonym">Crassostrea gigas</name>
    <dbReference type="NCBI Taxonomy" id="29159"/>
    <lineage>
        <taxon>Eukaryota</taxon>
        <taxon>Metazoa</taxon>
        <taxon>Spiralia</taxon>
        <taxon>Lophotrochozoa</taxon>
        <taxon>Mollusca</taxon>
        <taxon>Bivalvia</taxon>
        <taxon>Autobranchia</taxon>
        <taxon>Pteriomorphia</taxon>
        <taxon>Ostreida</taxon>
        <taxon>Ostreoidea</taxon>
        <taxon>Ostreidae</taxon>
        <taxon>Magallana</taxon>
    </lineage>
</organism>
<dbReference type="KEGG" id="crg:105319809"/>
<proteinExistence type="inferred from homology"/>
<evidence type="ECO:0000256" key="6">
    <source>
        <dbReference type="SAM" id="SignalP"/>
    </source>
</evidence>
<evidence type="ECO:0000256" key="4">
    <source>
        <dbReference type="ARBA" id="ARBA00023027"/>
    </source>
</evidence>
<dbReference type="PANTHER" id="PTHR10912:SF7">
    <property type="entry name" value="ADP-RIBOSYL CYCLASE_CYCLIC ADP-RIBOSE HYDROLASE"/>
    <property type="match status" value="1"/>
</dbReference>
<keyword evidence="4" id="KW-0520">NAD</keyword>
<protein>
    <recommendedName>
        <fullName evidence="9">ADP-ribosyl cyclase/cyclic ADP-ribose hydrolase</fullName>
    </recommendedName>
</protein>
<dbReference type="GeneID" id="105319809"/>
<evidence type="ECO:0000256" key="3">
    <source>
        <dbReference type="ARBA" id="ARBA00022801"/>
    </source>
</evidence>
<keyword evidence="6" id="KW-0732">Signal</keyword>
<evidence type="ECO:0000256" key="5">
    <source>
        <dbReference type="ARBA" id="ARBA00023157"/>
    </source>
</evidence>
<dbReference type="SUPFAM" id="SSF52309">
    <property type="entry name" value="N-(deoxy)ribosyltransferase-like"/>
    <property type="match status" value="1"/>
</dbReference>
<dbReference type="InterPro" id="IPR003193">
    <property type="entry name" value="ADP-ribosyl_cyclase"/>
</dbReference>
<evidence type="ECO:0008006" key="9">
    <source>
        <dbReference type="Google" id="ProtNLM"/>
    </source>
</evidence>
<dbReference type="AlphaFoldDB" id="A0A8W8J0Q0"/>
<dbReference type="GO" id="GO:0005886">
    <property type="term" value="C:plasma membrane"/>
    <property type="evidence" value="ECO:0007669"/>
    <property type="project" value="TreeGrafter"/>
</dbReference>
<evidence type="ECO:0000313" key="7">
    <source>
        <dbReference type="EnsemblMetazoa" id="G16521.5:cds"/>
    </source>
</evidence>
<sequence length="298" mass="33874">MNYWILSVLFLPHVFALSLVDQEFVGKCLYYQTTINPQPFVTQRKNCTLLWESFRDAIAYQPACHVPRERFTQFVRDSQHAIARDKFVFWENVYDIVMRYSNRGRRTFSIADTLTGFLGDTKFCGSNSSADGVEQDRSKCPGYDQTPECPWSAEAAFWTEASDYFSKSAYGDIELMLNARSNTPLTNDSYFSRFELPNLKGPNVTSLRVLFALNSALPPRETCSGSSVELVKRTLAQQGVTNVTCEVNPSSLKFQFCSEDPRLPFCTKDCDSSSTWSVHGHVITLCFAIVFCKMLFLI</sequence>
<keyword evidence="8" id="KW-1185">Reference proteome</keyword>
<reference evidence="7" key="1">
    <citation type="submission" date="2022-08" db="UniProtKB">
        <authorList>
            <consortium name="EnsemblMetazoa"/>
        </authorList>
    </citation>
    <scope>IDENTIFICATION</scope>
    <source>
        <strain evidence="7">05x7-T-G4-1.051#20</strain>
    </source>
</reference>
<dbReference type="Gene3D" id="1.20.82.10">
    <property type="entry name" value="ADP Ribosyl Cyclase, Chain A, domain 1"/>
    <property type="match status" value="1"/>
</dbReference>
<dbReference type="Proteomes" id="UP000005408">
    <property type="component" value="Unassembled WGS sequence"/>
</dbReference>
<dbReference type="EnsemblMetazoa" id="G16521.5">
    <property type="protein sequence ID" value="G16521.5:cds"/>
    <property type="gene ID" value="G16521"/>
</dbReference>
<feature type="signal peptide" evidence="6">
    <location>
        <begin position="1"/>
        <end position="16"/>
    </location>
</feature>
<dbReference type="PANTHER" id="PTHR10912">
    <property type="entry name" value="ADP-RIBOSYL CYCLASE"/>
    <property type="match status" value="1"/>
</dbReference>
<name>A0A8W8J0Q0_MAGGI</name>
<dbReference type="GO" id="GO:0061809">
    <property type="term" value="F:NAD+ nucleosidase activity, cyclic ADP-ribose generating"/>
    <property type="evidence" value="ECO:0007669"/>
    <property type="project" value="InterPro"/>
</dbReference>
<dbReference type="Gene3D" id="3.40.50.720">
    <property type="entry name" value="NAD(P)-binding Rossmann-like Domain"/>
    <property type="match status" value="1"/>
</dbReference>
<dbReference type="GO" id="GO:0016740">
    <property type="term" value="F:transferase activity"/>
    <property type="evidence" value="ECO:0007669"/>
    <property type="project" value="UniProtKB-KW"/>
</dbReference>
<dbReference type="RefSeq" id="XP_034327784.1">
    <property type="nucleotide sequence ID" value="XM_034471893.2"/>
</dbReference>
<evidence type="ECO:0000256" key="1">
    <source>
        <dbReference type="ARBA" id="ARBA00005406"/>
    </source>
</evidence>
<evidence type="ECO:0000313" key="8">
    <source>
        <dbReference type="Proteomes" id="UP000005408"/>
    </source>
</evidence>
<feature type="chain" id="PRO_5036479638" description="ADP-ribosyl cyclase/cyclic ADP-ribose hydrolase" evidence="6">
    <location>
        <begin position="17"/>
        <end position="298"/>
    </location>
</feature>
<keyword evidence="3" id="KW-0378">Hydrolase</keyword>
<evidence type="ECO:0000256" key="2">
    <source>
        <dbReference type="ARBA" id="ARBA00022679"/>
    </source>
</evidence>
<keyword evidence="2" id="KW-0808">Transferase</keyword>
<keyword evidence="5" id="KW-1015">Disulfide bond</keyword>
<dbReference type="GO" id="GO:0016849">
    <property type="term" value="F:phosphorus-oxygen lyase activity"/>
    <property type="evidence" value="ECO:0007669"/>
    <property type="project" value="TreeGrafter"/>
</dbReference>
<accession>A0A8W8J0Q0</accession>
<dbReference type="Pfam" id="PF02267">
    <property type="entry name" value="Rib_hydrolayse"/>
    <property type="match status" value="1"/>
</dbReference>